<comment type="caution">
    <text evidence="1">The sequence shown here is derived from an EMBL/GenBank/DDBJ whole genome shotgun (WGS) entry which is preliminary data.</text>
</comment>
<accession>A0A9X3B1M8</accession>
<reference evidence="1" key="1">
    <citation type="submission" date="2022-09" db="EMBL/GenBank/DDBJ databases">
        <authorList>
            <person name="Cesa-Luna C."/>
            <person name="Girard L."/>
            <person name="Lood C."/>
            <person name="Hofte M."/>
            <person name="De Mot R."/>
        </authorList>
    </citation>
    <scope>NUCLEOTIDE SEQUENCE</scope>
    <source>
        <strain evidence="1">B1M3-32</strain>
    </source>
</reference>
<dbReference type="AlphaFoldDB" id="A0A9X3B1M8"/>
<reference evidence="1" key="2">
    <citation type="journal article" date="2023" name="mSystems">
        <title>Charting the Lipopeptidome of Nonpathogenic Pseudomonas.</title>
        <authorList>
            <person name="Cesa-Luna C."/>
            <person name="Geudens N."/>
            <person name="Girard L."/>
            <person name="De Roo V."/>
            <person name="Maklad H.R."/>
            <person name="Martins J.C."/>
            <person name="Hofte M."/>
            <person name="De Mot R."/>
        </authorList>
    </citation>
    <scope>NUCLEOTIDE SEQUENCE</scope>
    <source>
        <strain evidence="1">B1M3-32</strain>
    </source>
</reference>
<dbReference type="EMBL" id="JAOSKY010000002">
    <property type="protein sequence ID" value="MCU7247262.1"/>
    <property type="molecule type" value="Genomic_DNA"/>
</dbReference>
<organism evidence="1 2">
    <name type="scientific">Pseudomonas koreensis</name>
    <dbReference type="NCBI Taxonomy" id="198620"/>
    <lineage>
        <taxon>Bacteria</taxon>
        <taxon>Pseudomonadati</taxon>
        <taxon>Pseudomonadota</taxon>
        <taxon>Gammaproteobacteria</taxon>
        <taxon>Pseudomonadales</taxon>
        <taxon>Pseudomonadaceae</taxon>
        <taxon>Pseudomonas</taxon>
    </lineage>
</organism>
<evidence type="ECO:0000313" key="2">
    <source>
        <dbReference type="Proteomes" id="UP001139955"/>
    </source>
</evidence>
<keyword evidence="2" id="KW-1185">Reference proteome</keyword>
<sequence length="98" mass="10927">MNDRKHEVMPGTILLTLTYGKPGELGRTTEPKIYKAALQHLHSFSAVILLPLEIGVDLLKAPGISRARIQQSDGNFIDGAVRCVQQNYFELVEDPKPR</sequence>
<proteinExistence type="predicted"/>
<protein>
    <submittedName>
        <fullName evidence="1">Uncharacterized protein</fullName>
    </submittedName>
</protein>
<dbReference type="Proteomes" id="UP001139955">
    <property type="component" value="Unassembled WGS sequence"/>
</dbReference>
<gene>
    <name evidence="1" type="ORF">OC940_05550</name>
</gene>
<evidence type="ECO:0000313" key="1">
    <source>
        <dbReference type="EMBL" id="MCU7247262.1"/>
    </source>
</evidence>
<name>A0A9X3B1M8_9PSED</name>
<dbReference type="RefSeq" id="WP_301621241.1">
    <property type="nucleotide sequence ID" value="NZ_JAOSKY010000002.1"/>
</dbReference>